<dbReference type="GeneID" id="78340740"/>
<dbReference type="GO" id="GO:0006629">
    <property type="term" value="P:lipid metabolic process"/>
    <property type="evidence" value="ECO:0007669"/>
    <property type="project" value="InterPro"/>
</dbReference>
<dbReference type="CDD" id="cd08586">
    <property type="entry name" value="PI-PLCc_BcPLC_like"/>
    <property type="match status" value="1"/>
</dbReference>
<organism evidence="7 8">
    <name type="scientific">Alistipes communis</name>
    <dbReference type="NCBI Taxonomy" id="2585118"/>
    <lineage>
        <taxon>Bacteria</taxon>
        <taxon>Pseudomonadati</taxon>
        <taxon>Bacteroidota</taxon>
        <taxon>Bacteroidia</taxon>
        <taxon>Bacteroidales</taxon>
        <taxon>Rikenellaceae</taxon>
        <taxon>Alistipes</taxon>
    </lineage>
</organism>
<dbReference type="InterPro" id="IPR000909">
    <property type="entry name" value="PLipase_C_PInositol-sp_X_dom"/>
</dbReference>
<reference evidence="8" key="1">
    <citation type="submission" date="2019-06" db="EMBL/GenBank/DDBJ databases">
        <title>Alistipes onderdonkii subsp. vulgaris subsp. nov., Alistipes dispar sp. nov. and Alistipes communis sp. nov., isolated from human faeces, and creation of Alistipes onderdonkii subsp. onderdonkii subsp. nov.</title>
        <authorList>
            <person name="Sakamoto M."/>
            <person name="Ikeyama N."/>
            <person name="Ogata Y."/>
            <person name="Suda W."/>
            <person name="Iino T."/>
            <person name="Hattori M."/>
            <person name="Ohkuma M."/>
        </authorList>
    </citation>
    <scope>NUCLEOTIDE SEQUENCE [LARGE SCALE GENOMIC DNA]</scope>
    <source>
        <strain evidence="8">5CBH24</strain>
    </source>
</reference>
<feature type="domain" description="Phosphatidylinositol-specific phospholipase C X" evidence="6">
    <location>
        <begin position="316"/>
        <end position="454"/>
    </location>
</feature>
<dbReference type="InterPro" id="IPR017946">
    <property type="entry name" value="PLC-like_Pdiesterase_TIM-brl"/>
</dbReference>
<dbReference type="EMBL" id="AP019735">
    <property type="protein sequence ID" value="BBL02704.1"/>
    <property type="molecule type" value="Genomic_DNA"/>
</dbReference>
<dbReference type="EC" id="4.6.1.13" evidence="2"/>
<dbReference type="PROSITE" id="PS51257">
    <property type="entry name" value="PROKAR_LIPOPROTEIN"/>
    <property type="match status" value="1"/>
</dbReference>
<dbReference type="PANTHER" id="PTHR13593">
    <property type="match status" value="1"/>
</dbReference>
<evidence type="ECO:0000259" key="6">
    <source>
        <dbReference type="SMART" id="SM00148"/>
    </source>
</evidence>
<dbReference type="KEGG" id="acou:A5CBH24_00170"/>
<dbReference type="SUPFAM" id="SSF51695">
    <property type="entry name" value="PLC-like phosphodiesterases"/>
    <property type="match status" value="1"/>
</dbReference>
<dbReference type="RefSeq" id="WP_162502243.1">
    <property type="nucleotide sequence ID" value="NZ_AP019735.1"/>
</dbReference>
<comment type="catalytic activity">
    <reaction evidence="1">
        <text>a 1,2-diacyl-sn-glycero-3-phospho-(1D-myo-inositol) = 1D-myo-inositol 1,2-cyclic phosphate + a 1,2-diacyl-sn-glycerol</text>
        <dbReference type="Rhea" id="RHEA:17093"/>
        <dbReference type="ChEBI" id="CHEBI:17815"/>
        <dbReference type="ChEBI" id="CHEBI:57880"/>
        <dbReference type="ChEBI" id="CHEBI:58484"/>
        <dbReference type="EC" id="4.6.1.13"/>
    </reaction>
</comment>
<dbReference type="PANTHER" id="PTHR13593:SF113">
    <property type="entry name" value="SI:DKEY-266F7.9"/>
    <property type="match status" value="1"/>
</dbReference>
<evidence type="ECO:0000256" key="4">
    <source>
        <dbReference type="ARBA" id="ARBA00030474"/>
    </source>
</evidence>
<dbReference type="GO" id="GO:0004436">
    <property type="term" value="F:phosphatidylinositol diacylglycerol-lyase activity"/>
    <property type="evidence" value="ECO:0007669"/>
    <property type="project" value="UniProtKB-EC"/>
</dbReference>
<proteinExistence type="predicted"/>
<evidence type="ECO:0000256" key="3">
    <source>
        <dbReference type="ARBA" id="ARBA00019758"/>
    </source>
</evidence>
<dbReference type="Proteomes" id="UP000318946">
    <property type="component" value="Chromosome"/>
</dbReference>
<dbReference type="InterPro" id="IPR051057">
    <property type="entry name" value="PI-PLC_domain"/>
</dbReference>
<name>A0A4Y1WQ91_9BACT</name>
<evidence type="ECO:0000256" key="1">
    <source>
        <dbReference type="ARBA" id="ARBA00001316"/>
    </source>
</evidence>
<sequence>MRYGIVAFSLFGLAIASTGCSRDAVDVDFSADAGRAIRFEGRCGDATRAVPGDPADGKVPVYWCDGDAVSVACEQATPSVGRYVLTCPDEFSVSASFGSGDSQQWGEGLHDFYAFSPADAPDLEISGDGTVKASLPSVQECRDGLLDPALLYLASAEEGISPESSVVTLHFRPVVTLLDISFAASEATEVRQIVVRSTQAGEKLAGTFVYDLGADRLGRVDGGSNVVAVRMLQSDGTPGVKLAAGESCRAIAVVLSQSSFVGLRVDVVTAAGVAGRSCAEPLVGGKRYAIELGALPAMNDAARRKLYASWMSYLPDDALLSALSIPGTHDAATSTLNLWSKCQSLSLGAQLNAGVRCFDLRPTGTDDLMIYHGTSTGVTFDEAIAAMDRYLAACPSEGCIVQMQRQGDAGNDATFRSRMGDYLNSSSAYRDRFVDFRPDLTLGELRGKILVLTRSDYDGALVGGKIASWQDDVTDQISSIVNGSASAKLFIQDKYGGTTGIDNKKNAIIAYLDKAREKAESEWLFNFTSLATAVVTTPKSNARTLNPATCDYLKVHPGCTGVVMMDFAGDTDVSGDELLRAVIDQNFYCHLPCVR</sequence>
<dbReference type="Gene3D" id="3.20.20.190">
    <property type="entry name" value="Phosphatidylinositol (PI) phosphodiesterase"/>
    <property type="match status" value="1"/>
</dbReference>
<keyword evidence="8" id="KW-1185">Reference proteome</keyword>
<dbReference type="Pfam" id="PF00388">
    <property type="entry name" value="PI-PLC-X"/>
    <property type="match status" value="1"/>
</dbReference>
<evidence type="ECO:0000313" key="7">
    <source>
        <dbReference type="EMBL" id="BBL02704.1"/>
    </source>
</evidence>
<dbReference type="SMART" id="SM00148">
    <property type="entry name" value="PLCXc"/>
    <property type="match status" value="1"/>
</dbReference>
<accession>A0A4Y1WQ91</accession>
<evidence type="ECO:0000256" key="2">
    <source>
        <dbReference type="ARBA" id="ARBA00012581"/>
    </source>
</evidence>
<dbReference type="PROSITE" id="PS50007">
    <property type="entry name" value="PIPLC_X_DOMAIN"/>
    <property type="match status" value="1"/>
</dbReference>
<dbReference type="GO" id="GO:0008081">
    <property type="term" value="F:phosphoric diester hydrolase activity"/>
    <property type="evidence" value="ECO:0007669"/>
    <property type="project" value="InterPro"/>
</dbReference>
<evidence type="ECO:0000256" key="5">
    <source>
        <dbReference type="ARBA" id="ARBA00030782"/>
    </source>
</evidence>
<protein>
    <recommendedName>
        <fullName evidence="3">1-phosphatidylinositol phosphodiesterase</fullName>
        <ecNumber evidence="2">4.6.1.13</ecNumber>
    </recommendedName>
    <alternativeName>
        <fullName evidence="4">Phosphatidylinositol diacylglycerol-lyase</fullName>
    </alternativeName>
    <alternativeName>
        <fullName evidence="5">Phosphatidylinositol-specific phospholipase C</fullName>
    </alternativeName>
</protein>
<evidence type="ECO:0000313" key="8">
    <source>
        <dbReference type="Proteomes" id="UP000318946"/>
    </source>
</evidence>
<gene>
    <name evidence="7" type="ORF">A5CBH24_00170</name>
</gene>
<dbReference type="AlphaFoldDB" id="A0A4Y1WQ91"/>